<keyword evidence="2" id="KW-1185">Reference proteome</keyword>
<evidence type="ECO:0000313" key="1">
    <source>
        <dbReference type="EMBL" id="PYI23698.1"/>
    </source>
</evidence>
<sequence>MGNFHASRTTILTLTLTRAQCNAPATLPASRHAEVRVLARTAPSPPVQMDRQRQFRFACRPLGLRAPPFDYLSAS</sequence>
<protein>
    <submittedName>
        <fullName evidence="1">Uncharacterized protein</fullName>
    </submittedName>
</protein>
<dbReference type="AlphaFoldDB" id="A0A2V5HGZ4"/>
<organism evidence="1 2">
    <name type="scientific">Aspergillus violaceofuscus (strain CBS 115571)</name>
    <dbReference type="NCBI Taxonomy" id="1450538"/>
    <lineage>
        <taxon>Eukaryota</taxon>
        <taxon>Fungi</taxon>
        <taxon>Dikarya</taxon>
        <taxon>Ascomycota</taxon>
        <taxon>Pezizomycotina</taxon>
        <taxon>Eurotiomycetes</taxon>
        <taxon>Eurotiomycetidae</taxon>
        <taxon>Eurotiales</taxon>
        <taxon>Aspergillaceae</taxon>
        <taxon>Aspergillus</taxon>
    </lineage>
</organism>
<gene>
    <name evidence="1" type="ORF">BO99DRAFT_151376</name>
</gene>
<reference evidence="1 2" key="1">
    <citation type="submission" date="2018-02" db="EMBL/GenBank/DDBJ databases">
        <title>The genomes of Aspergillus section Nigri reveals drivers in fungal speciation.</title>
        <authorList>
            <consortium name="DOE Joint Genome Institute"/>
            <person name="Vesth T.C."/>
            <person name="Nybo J."/>
            <person name="Theobald S."/>
            <person name="Brandl J."/>
            <person name="Frisvad J.C."/>
            <person name="Nielsen K.F."/>
            <person name="Lyhne E.K."/>
            <person name="Kogle M.E."/>
            <person name="Kuo A."/>
            <person name="Riley R."/>
            <person name="Clum A."/>
            <person name="Nolan M."/>
            <person name="Lipzen A."/>
            <person name="Salamov A."/>
            <person name="Henrissat B."/>
            <person name="Wiebenga A."/>
            <person name="De vries R.P."/>
            <person name="Grigoriev I.V."/>
            <person name="Mortensen U.H."/>
            <person name="Andersen M.R."/>
            <person name="Baker S.E."/>
        </authorList>
    </citation>
    <scope>NUCLEOTIDE SEQUENCE [LARGE SCALE GENOMIC DNA]</scope>
    <source>
        <strain evidence="1 2">CBS 115571</strain>
    </source>
</reference>
<name>A0A2V5HGZ4_ASPV1</name>
<evidence type="ECO:0000313" key="2">
    <source>
        <dbReference type="Proteomes" id="UP000249829"/>
    </source>
</evidence>
<accession>A0A2V5HGZ4</accession>
<proteinExistence type="predicted"/>
<dbReference type="Proteomes" id="UP000249829">
    <property type="component" value="Unassembled WGS sequence"/>
</dbReference>
<dbReference type="EMBL" id="KZ825104">
    <property type="protein sequence ID" value="PYI23698.1"/>
    <property type="molecule type" value="Genomic_DNA"/>
</dbReference>